<dbReference type="EMBL" id="WHUW01000026">
    <property type="protein sequence ID" value="KAF8435067.1"/>
    <property type="molecule type" value="Genomic_DNA"/>
</dbReference>
<dbReference type="Proteomes" id="UP001194468">
    <property type="component" value="Unassembled WGS sequence"/>
</dbReference>
<protein>
    <submittedName>
        <fullName evidence="2">Uncharacterized protein</fullName>
    </submittedName>
</protein>
<evidence type="ECO:0000256" key="1">
    <source>
        <dbReference type="SAM" id="MobiDB-lite"/>
    </source>
</evidence>
<evidence type="ECO:0000313" key="3">
    <source>
        <dbReference type="Proteomes" id="UP001194468"/>
    </source>
</evidence>
<keyword evidence="3" id="KW-1185">Reference proteome</keyword>
<gene>
    <name evidence="2" type="ORF">L210DRAFT_2545455</name>
</gene>
<comment type="caution">
    <text evidence="2">The sequence shown here is derived from an EMBL/GenBank/DDBJ whole genome shotgun (WGS) entry which is preliminary data.</text>
</comment>
<proteinExistence type="predicted"/>
<feature type="region of interest" description="Disordered" evidence="1">
    <location>
        <begin position="1"/>
        <end position="103"/>
    </location>
</feature>
<organism evidence="2 3">
    <name type="scientific">Boletus edulis BED1</name>
    <dbReference type="NCBI Taxonomy" id="1328754"/>
    <lineage>
        <taxon>Eukaryota</taxon>
        <taxon>Fungi</taxon>
        <taxon>Dikarya</taxon>
        <taxon>Basidiomycota</taxon>
        <taxon>Agaricomycotina</taxon>
        <taxon>Agaricomycetes</taxon>
        <taxon>Agaricomycetidae</taxon>
        <taxon>Boletales</taxon>
        <taxon>Boletineae</taxon>
        <taxon>Boletaceae</taxon>
        <taxon>Boletoideae</taxon>
        <taxon>Boletus</taxon>
    </lineage>
</organism>
<accession>A0AAD4BMQ1</accession>
<reference evidence="2" key="2">
    <citation type="journal article" date="2020" name="Nat. Commun.">
        <title>Large-scale genome sequencing of mycorrhizal fungi provides insights into the early evolution of symbiotic traits.</title>
        <authorList>
            <person name="Miyauchi S."/>
            <person name="Kiss E."/>
            <person name="Kuo A."/>
            <person name="Drula E."/>
            <person name="Kohler A."/>
            <person name="Sanchez-Garcia M."/>
            <person name="Morin E."/>
            <person name="Andreopoulos B."/>
            <person name="Barry K.W."/>
            <person name="Bonito G."/>
            <person name="Buee M."/>
            <person name="Carver A."/>
            <person name="Chen C."/>
            <person name="Cichocki N."/>
            <person name="Clum A."/>
            <person name="Culley D."/>
            <person name="Crous P.W."/>
            <person name="Fauchery L."/>
            <person name="Girlanda M."/>
            <person name="Hayes R.D."/>
            <person name="Keri Z."/>
            <person name="LaButti K."/>
            <person name="Lipzen A."/>
            <person name="Lombard V."/>
            <person name="Magnuson J."/>
            <person name="Maillard F."/>
            <person name="Murat C."/>
            <person name="Nolan M."/>
            <person name="Ohm R.A."/>
            <person name="Pangilinan J."/>
            <person name="Pereira M.F."/>
            <person name="Perotto S."/>
            <person name="Peter M."/>
            <person name="Pfister S."/>
            <person name="Riley R."/>
            <person name="Sitrit Y."/>
            <person name="Stielow J.B."/>
            <person name="Szollosi G."/>
            <person name="Zifcakova L."/>
            <person name="Stursova M."/>
            <person name="Spatafora J.W."/>
            <person name="Tedersoo L."/>
            <person name="Vaario L.M."/>
            <person name="Yamada A."/>
            <person name="Yan M."/>
            <person name="Wang P."/>
            <person name="Xu J."/>
            <person name="Bruns T."/>
            <person name="Baldrian P."/>
            <person name="Vilgalys R."/>
            <person name="Dunand C."/>
            <person name="Henrissat B."/>
            <person name="Grigoriev I.V."/>
            <person name="Hibbett D."/>
            <person name="Nagy L.G."/>
            <person name="Martin F.M."/>
        </authorList>
    </citation>
    <scope>NUCLEOTIDE SEQUENCE</scope>
    <source>
        <strain evidence="2">BED1</strain>
    </source>
</reference>
<feature type="region of interest" description="Disordered" evidence="1">
    <location>
        <begin position="168"/>
        <end position="190"/>
    </location>
</feature>
<reference evidence="2" key="1">
    <citation type="submission" date="2019-10" db="EMBL/GenBank/DDBJ databases">
        <authorList>
            <consortium name="DOE Joint Genome Institute"/>
            <person name="Kuo A."/>
            <person name="Miyauchi S."/>
            <person name="Kiss E."/>
            <person name="Drula E."/>
            <person name="Kohler A."/>
            <person name="Sanchez-Garcia M."/>
            <person name="Andreopoulos B."/>
            <person name="Barry K.W."/>
            <person name="Bonito G."/>
            <person name="Buee M."/>
            <person name="Carver A."/>
            <person name="Chen C."/>
            <person name="Cichocki N."/>
            <person name="Clum A."/>
            <person name="Culley D."/>
            <person name="Crous P.W."/>
            <person name="Fauchery L."/>
            <person name="Girlanda M."/>
            <person name="Hayes R."/>
            <person name="Keri Z."/>
            <person name="LaButti K."/>
            <person name="Lipzen A."/>
            <person name="Lombard V."/>
            <person name="Magnuson J."/>
            <person name="Maillard F."/>
            <person name="Morin E."/>
            <person name="Murat C."/>
            <person name="Nolan M."/>
            <person name="Ohm R."/>
            <person name="Pangilinan J."/>
            <person name="Pereira M."/>
            <person name="Perotto S."/>
            <person name="Peter M."/>
            <person name="Riley R."/>
            <person name="Sitrit Y."/>
            <person name="Stielow B."/>
            <person name="Szollosi G."/>
            <person name="Zifcakova L."/>
            <person name="Stursova M."/>
            <person name="Spatafora J.W."/>
            <person name="Tedersoo L."/>
            <person name="Vaario L.-M."/>
            <person name="Yamada A."/>
            <person name="Yan M."/>
            <person name="Wang P."/>
            <person name="Xu J."/>
            <person name="Bruns T."/>
            <person name="Baldrian P."/>
            <person name="Vilgalys R."/>
            <person name="Henrissat B."/>
            <person name="Grigoriev I.V."/>
            <person name="Hibbett D."/>
            <person name="Nagy L.G."/>
            <person name="Martin F.M."/>
        </authorList>
    </citation>
    <scope>NUCLEOTIDE SEQUENCE</scope>
    <source>
        <strain evidence="2">BED1</strain>
    </source>
</reference>
<feature type="region of interest" description="Disordered" evidence="1">
    <location>
        <begin position="246"/>
        <end position="488"/>
    </location>
</feature>
<feature type="compositionally biased region" description="Low complexity" evidence="1">
    <location>
        <begin position="289"/>
        <end position="299"/>
    </location>
</feature>
<feature type="compositionally biased region" description="Low complexity" evidence="1">
    <location>
        <begin position="348"/>
        <end position="366"/>
    </location>
</feature>
<feature type="compositionally biased region" description="Polar residues" evidence="1">
    <location>
        <begin position="415"/>
        <end position="424"/>
    </location>
</feature>
<evidence type="ECO:0000313" key="2">
    <source>
        <dbReference type="EMBL" id="KAF8435067.1"/>
    </source>
</evidence>
<sequence>MPNDDDHVSETDFDDDLDSVVNDENAFDHPSYAPVPRASSLLARRTPHSPSHDTALCDITDQFFHPPSPSPIRVSKLKRPAPNTIEPPRRPKKPKSLAYPADPPNWLYSRSPSSLPPSSPFPISVDHFHSTDHAAIARHEYHLGTPSKASDSDPFGFVAVERAIKTKRAPAPTKPTSRISAVKSPPRSTVLTGHTVFSSFSQLDPPIPTNNEDIEGLYADEPVAGPSHVHVPVAPLLMMSSDHPLADIAPTRSQPTSPDPLRTPRKPRRRLSPPIDGDSNLDQEGSDIPSSPSPVKVSVGAGTRRRPASHVPVPKLTRAQTRAAGTAKPSTTQPSRTKRVKTSYQHIPTPSSTSPSVRPSSRHSTAPPTPVPPRRSTRQAAVGAVKLKGTHSTTSDTEDGGRMKLRSRSAKGNAESKSTKPTTRAKQPPSKPKASAKTQKTTATTTVKPARGRPKGKKSSAKGTKGKGKARPLESVLDLSDDTREKYENERRERLEYFKRLEGYQIQKENVYIV</sequence>
<feature type="compositionally biased region" description="Low complexity" evidence="1">
    <location>
        <begin position="425"/>
        <end position="449"/>
    </location>
</feature>
<dbReference type="AlphaFoldDB" id="A0AAD4BMQ1"/>
<feature type="compositionally biased region" description="Basic residues" evidence="1">
    <location>
        <begin position="450"/>
        <end position="470"/>
    </location>
</feature>
<name>A0AAD4BMQ1_BOLED</name>
<feature type="compositionally biased region" description="Basic and acidic residues" evidence="1">
    <location>
        <begin position="1"/>
        <end position="10"/>
    </location>
</feature>